<sequence>MIGLALGKKAVKHGYKRAGIPGAIATGGAAAMGYVVVKRALKSRTGEENVDSAIDTDRIKSAVDEQGIGAVTDRETLESAVDEEQLDADVDMESIQSETENEADELEGDSDDSSS</sequence>
<evidence type="ECO:0000313" key="6">
    <source>
        <dbReference type="Proteomes" id="UP001500962"/>
    </source>
</evidence>
<feature type="region of interest" description="Disordered" evidence="1">
    <location>
        <begin position="74"/>
        <end position="115"/>
    </location>
</feature>
<keyword evidence="2" id="KW-0472">Membrane</keyword>
<feature type="compositionally biased region" description="Acidic residues" evidence="1">
    <location>
        <begin position="99"/>
        <end position="115"/>
    </location>
</feature>
<dbReference type="Proteomes" id="UP000830542">
    <property type="component" value="Chromosome"/>
</dbReference>
<gene>
    <name evidence="3" type="ORF">GCM10008985_09940</name>
    <name evidence="4" type="ORF">MUK72_13760</name>
</gene>
<evidence type="ECO:0000313" key="3">
    <source>
        <dbReference type="EMBL" id="GAA0456030.1"/>
    </source>
</evidence>
<keyword evidence="2" id="KW-1133">Transmembrane helix</keyword>
<evidence type="ECO:0000256" key="1">
    <source>
        <dbReference type="SAM" id="MobiDB-lite"/>
    </source>
</evidence>
<dbReference type="GeneID" id="71762934"/>
<feature type="transmembrane region" description="Helical" evidence="2">
    <location>
        <begin position="20"/>
        <end position="37"/>
    </location>
</feature>
<evidence type="ECO:0008006" key="7">
    <source>
        <dbReference type="Google" id="ProtNLM"/>
    </source>
</evidence>
<reference evidence="3" key="1">
    <citation type="journal article" date="2014" name="Int. J. Syst. Evol. Microbiol.">
        <title>Complete genome sequence of Corynebacterium casei LMG S-19264T (=DSM 44701T), isolated from a smear-ripened cheese.</title>
        <authorList>
            <consortium name="US DOE Joint Genome Institute (JGI-PGF)"/>
            <person name="Walter F."/>
            <person name="Albersmeier A."/>
            <person name="Kalinowski J."/>
            <person name="Ruckert C."/>
        </authorList>
    </citation>
    <scope>NUCLEOTIDE SEQUENCE</scope>
    <source>
        <strain evidence="3">JCM 12289</strain>
    </source>
</reference>
<protein>
    <recommendedName>
        <fullName evidence="7">DUF1490 domain-containing protein</fullName>
    </recommendedName>
</protein>
<accession>A0AAV3SEL9</accession>
<keyword evidence="2" id="KW-0812">Transmembrane</keyword>
<reference evidence="4" key="2">
    <citation type="submission" date="2022-04" db="EMBL/GenBank/DDBJ databases">
        <title>Sequencing and genomic assembly of Halococcus dombrowskii.</title>
        <authorList>
            <person name="Lim S.W."/>
            <person name="MacLea K.S."/>
        </authorList>
    </citation>
    <scope>NUCLEOTIDE SEQUENCE</scope>
    <source>
        <strain evidence="4">H4</strain>
    </source>
</reference>
<evidence type="ECO:0000313" key="4">
    <source>
        <dbReference type="EMBL" id="UOO95021.1"/>
    </source>
</evidence>
<proteinExistence type="predicted"/>
<name>A0AAV3SEL9_HALDO</name>
<dbReference type="KEGG" id="hdo:MUK72_13760"/>
<organism evidence="3 6">
    <name type="scientific">Halococcus dombrowskii</name>
    <dbReference type="NCBI Taxonomy" id="179637"/>
    <lineage>
        <taxon>Archaea</taxon>
        <taxon>Methanobacteriati</taxon>
        <taxon>Methanobacteriota</taxon>
        <taxon>Stenosarchaea group</taxon>
        <taxon>Halobacteria</taxon>
        <taxon>Halobacteriales</taxon>
        <taxon>Halococcaceae</taxon>
        <taxon>Halococcus</taxon>
    </lineage>
</organism>
<dbReference type="EMBL" id="BAAADN010000018">
    <property type="protein sequence ID" value="GAA0456030.1"/>
    <property type="molecule type" value="Genomic_DNA"/>
</dbReference>
<dbReference type="RefSeq" id="WP_244702169.1">
    <property type="nucleotide sequence ID" value="NZ_BAAADN010000018.1"/>
</dbReference>
<evidence type="ECO:0000256" key="2">
    <source>
        <dbReference type="SAM" id="Phobius"/>
    </source>
</evidence>
<keyword evidence="5" id="KW-1185">Reference proteome</keyword>
<dbReference type="Proteomes" id="UP001500962">
    <property type="component" value="Unassembled WGS sequence"/>
</dbReference>
<dbReference type="AlphaFoldDB" id="A0AAV3SEL9"/>
<evidence type="ECO:0000313" key="5">
    <source>
        <dbReference type="Proteomes" id="UP000830542"/>
    </source>
</evidence>
<reference evidence="3" key="3">
    <citation type="submission" date="2023-12" db="EMBL/GenBank/DDBJ databases">
        <authorList>
            <person name="Sun Q."/>
            <person name="Inoue M."/>
        </authorList>
    </citation>
    <scope>NUCLEOTIDE SEQUENCE</scope>
    <source>
        <strain evidence="3">JCM 12289</strain>
    </source>
</reference>
<dbReference type="EMBL" id="CP095005">
    <property type="protein sequence ID" value="UOO95021.1"/>
    <property type="molecule type" value="Genomic_DNA"/>
</dbReference>
<feature type="compositionally biased region" description="Acidic residues" evidence="1">
    <location>
        <begin position="80"/>
        <end position="92"/>
    </location>
</feature>